<feature type="region of interest" description="Disordered" evidence="3">
    <location>
        <begin position="71"/>
        <end position="96"/>
    </location>
</feature>
<comment type="similarity">
    <text evidence="2">Belongs to the skp family.</text>
</comment>
<keyword evidence="1 4" id="KW-0732">Signal</keyword>
<dbReference type="SMART" id="SM00935">
    <property type="entry name" value="OmpH"/>
    <property type="match status" value="1"/>
</dbReference>
<comment type="caution">
    <text evidence="5">The sequence shown here is derived from an EMBL/GenBank/DDBJ whole genome shotgun (WGS) entry which is preliminary data.</text>
</comment>
<organism evidence="5 6">
    <name type="scientific">Parachitinimonas caeni</name>
    <dbReference type="NCBI Taxonomy" id="3031301"/>
    <lineage>
        <taxon>Bacteria</taxon>
        <taxon>Pseudomonadati</taxon>
        <taxon>Pseudomonadota</taxon>
        <taxon>Betaproteobacteria</taxon>
        <taxon>Neisseriales</taxon>
        <taxon>Chitinibacteraceae</taxon>
        <taxon>Parachitinimonas</taxon>
    </lineage>
</organism>
<gene>
    <name evidence="5" type="ORF">PZA18_11230</name>
</gene>
<evidence type="ECO:0000256" key="3">
    <source>
        <dbReference type="SAM" id="MobiDB-lite"/>
    </source>
</evidence>
<accession>A0ABT7DX23</accession>
<keyword evidence="6" id="KW-1185">Reference proteome</keyword>
<dbReference type="Gene3D" id="3.30.910.20">
    <property type="entry name" value="Skp domain"/>
    <property type="match status" value="1"/>
</dbReference>
<feature type="compositionally biased region" description="Basic and acidic residues" evidence="3">
    <location>
        <begin position="83"/>
        <end position="94"/>
    </location>
</feature>
<reference evidence="5" key="1">
    <citation type="submission" date="2023-03" db="EMBL/GenBank/DDBJ databases">
        <title>Chitinimonas shenzhenensis gen. nov., sp. nov., a novel member of family Burkholderiaceae isolated from activated sludge collected in Shen Zhen, China.</title>
        <authorList>
            <person name="Wang X."/>
        </authorList>
    </citation>
    <scope>NUCLEOTIDE SEQUENCE</scope>
    <source>
        <strain evidence="5">DQS-5</strain>
    </source>
</reference>
<dbReference type="InterPro" id="IPR005632">
    <property type="entry name" value="Chaperone_Skp"/>
</dbReference>
<dbReference type="EMBL" id="JARRAF010000011">
    <property type="protein sequence ID" value="MDK2124624.1"/>
    <property type="molecule type" value="Genomic_DNA"/>
</dbReference>
<feature type="signal peptide" evidence="4">
    <location>
        <begin position="1"/>
        <end position="22"/>
    </location>
</feature>
<evidence type="ECO:0000313" key="5">
    <source>
        <dbReference type="EMBL" id="MDK2124624.1"/>
    </source>
</evidence>
<dbReference type="SUPFAM" id="SSF111384">
    <property type="entry name" value="OmpH-like"/>
    <property type="match status" value="1"/>
</dbReference>
<evidence type="ECO:0000256" key="1">
    <source>
        <dbReference type="ARBA" id="ARBA00022729"/>
    </source>
</evidence>
<dbReference type="InterPro" id="IPR024930">
    <property type="entry name" value="Skp_dom_sf"/>
</dbReference>
<dbReference type="PANTHER" id="PTHR35089">
    <property type="entry name" value="CHAPERONE PROTEIN SKP"/>
    <property type="match status" value="1"/>
</dbReference>
<name>A0ABT7DX23_9NEIS</name>
<evidence type="ECO:0000313" key="6">
    <source>
        <dbReference type="Proteomes" id="UP001172778"/>
    </source>
</evidence>
<dbReference type="PANTHER" id="PTHR35089:SF1">
    <property type="entry name" value="CHAPERONE PROTEIN SKP"/>
    <property type="match status" value="1"/>
</dbReference>
<evidence type="ECO:0000256" key="4">
    <source>
        <dbReference type="SAM" id="SignalP"/>
    </source>
</evidence>
<dbReference type="PIRSF" id="PIRSF002094">
    <property type="entry name" value="OMP26_Skp"/>
    <property type="match status" value="1"/>
</dbReference>
<protein>
    <submittedName>
        <fullName evidence="5">OmpH family outer membrane protein</fullName>
    </submittedName>
</protein>
<dbReference type="RefSeq" id="WP_284100938.1">
    <property type="nucleotide sequence ID" value="NZ_JARRAF010000011.1"/>
</dbReference>
<dbReference type="Pfam" id="PF03938">
    <property type="entry name" value="OmpH"/>
    <property type="match status" value="1"/>
</dbReference>
<feature type="chain" id="PRO_5045918620" evidence="4">
    <location>
        <begin position="23"/>
        <end position="166"/>
    </location>
</feature>
<evidence type="ECO:0000256" key="2">
    <source>
        <dbReference type="PIRNR" id="PIRNR002094"/>
    </source>
</evidence>
<dbReference type="Proteomes" id="UP001172778">
    <property type="component" value="Unassembled WGS sequence"/>
</dbReference>
<proteinExistence type="inferred from homology"/>
<sequence>MKRIKPLLISLALVLAPAVASANELKIGFVNLERIMRESAPAVKAYKKLEKEFSSRETDLKKITEQIRSKQTELDKGGLTMPETERRNKERETVKLQQDFQRMQREYREDLNARKNEELAGIQERVYSTIQKIADSDKYDAVLQEAVYYNPKLDITDKVLKALSDK</sequence>